<feature type="non-terminal residue" evidence="2">
    <location>
        <position position="91"/>
    </location>
</feature>
<comment type="caution">
    <text evidence="2">The sequence shown here is derived from an EMBL/GenBank/DDBJ whole genome shotgun (WGS) entry which is preliminary data.</text>
</comment>
<feature type="region of interest" description="Disordered" evidence="1">
    <location>
        <begin position="1"/>
        <end position="38"/>
    </location>
</feature>
<evidence type="ECO:0000313" key="2">
    <source>
        <dbReference type="EMBL" id="CAG8765592.1"/>
    </source>
</evidence>
<keyword evidence="3" id="KW-1185">Reference proteome</keyword>
<dbReference type="Proteomes" id="UP000789508">
    <property type="component" value="Unassembled WGS sequence"/>
</dbReference>
<dbReference type="OrthoDB" id="2446809at2759"/>
<dbReference type="AlphaFoldDB" id="A0A9N9J606"/>
<name>A0A9N9J606_9GLOM</name>
<accession>A0A9N9J606</accession>
<evidence type="ECO:0000313" key="3">
    <source>
        <dbReference type="Proteomes" id="UP000789508"/>
    </source>
</evidence>
<sequence length="91" mass="10009">MSSNTESNPHDGNKELRTILQPAPTTPAPATISDGSTTELRIDPSTKAYIDEAIRASTTTIIGSIRQYIDAQNDKQKLWNEQLQANINNII</sequence>
<organism evidence="2 3">
    <name type="scientific">Ambispora leptoticha</name>
    <dbReference type="NCBI Taxonomy" id="144679"/>
    <lineage>
        <taxon>Eukaryota</taxon>
        <taxon>Fungi</taxon>
        <taxon>Fungi incertae sedis</taxon>
        <taxon>Mucoromycota</taxon>
        <taxon>Glomeromycotina</taxon>
        <taxon>Glomeromycetes</taxon>
        <taxon>Archaeosporales</taxon>
        <taxon>Ambisporaceae</taxon>
        <taxon>Ambispora</taxon>
    </lineage>
</organism>
<proteinExistence type="predicted"/>
<dbReference type="EMBL" id="CAJVPS010049061">
    <property type="protein sequence ID" value="CAG8765592.1"/>
    <property type="molecule type" value="Genomic_DNA"/>
</dbReference>
<feature type="compositionally biased region" description="Basic and acidic residues" evidence="1">
    <location>
        <begin position="8"/>
        <end position="17"/>
    </location>
</feature>
<gene>
    <name evidence="2" type="ORF">ALEPTO_LOCUS13852</name>
</gene>
<reference evidence="2" key="1">
    <citation type="submission" date="2021-06" db="EMBL/GenBank/DDBJ databases">
        <authorList>
            <person name="Kallberg Y."/>
            <person name="Tangrot J."/>
            <person name="Rosling A."/>
        </authorList>
    </citation>
    <scope>NUCLEOTIDE SEQUENCE</scope>
    <source>
        <strain evidence="2">FL130A</strain>
    </source>
</reference>
<evidence type="ECO:0000256" key="1">
    <source>
        <dbReference type="SAM" id="MobiDB-lite"/>
    </source>
</evidence>
<protein>
    <submittedName>
        <fullName evidence="2">14215_t:CDS:1</fullName>
    </submittedName>
</protein>